<keyword evidence="10" id="KW-1185">Reference proteome</keyword>
<dbReference type="InterPro" id="IPR041147">
    <property type="entry name" value="GH38_C"/>
</dbReference>
<evidence type="ECO:0000259" key="8">
    <source>
        <dbReference type="SMART" id="SM00872"/>
    </source>
</evidence>
<dbReference type="Pfam" id="PF01074">
    <property type="entry name" value="Glyco_hydro_38N"/>
    <property type="match status" value="1"/>
</dbReference>
<evidence type="ECO:0000256" key="2">
    <source>
        <dbReference type="ARBA" id="ARBA00009792"/>
    </source>
</evidence>
<comment type="similarity">
    <text evidence="2">Belongs to the glycosyl hydrolase 38 family.</text>
</comment>
<dbReference type="Gene3D" id="2.70.98.30">
    <property type="entry name" value="Golgi alpha-mannosidase II, domain 4"/>
    <property type="match status" value="1"/>
</dbReference>
<evidence type="ECO:0000313" key="9">
    <source>
        <dbReference type="EMBL" id="OHT07117.1"/>
    </source>
</evidence>
<accession>A0A1J4KCD3</accession>
<feature type="chain" id="PRO_5011955618" description="alpha-mannosidase" evidence="7">
    <location>
        <begin position="17"/>
        <end position="1122"/>
    </location>
</feature>
<dbReference type="PANTHER" id="PTHR46017:SF1">
    <property type="entry name" value="ALPHA-MANNOSIDASE 2C1"/>
    <property type="match status" value="1"/>
</dbReference>
<evidence type="ECO:0000256" key="4">
    <source>
        <dbReference type="ARBA" id="ARBA00022723"/>
    </source>
</evidence>
<evidence type="ECO:0000256" key="3">
    <source>
        <dbReference type="ARBA" id="ARBA00012752"/>
    </source>
</evidence>
<dbReference type="EC" id="3.2.1.24" evidence="3"/>
<keyword evidence="7" id="KW-0732">Signal</keyword>
<dbReference type="RefSeq" id="XP_068360253.1">
    <property type="nucleotide sequence ID" value="XM_068492440.1"/>
</dbReference>
<proteinExistence type="inferred from homology"/>
<dbReference type="InterPro" id="IPR000602">
    <property type="entry name" value="Glyco_hydro_38_N"/>
</dbReference>
<reference evidence="9" key="1">
    <citation type="submission" date="2016-10" db="EMBL/GenBank/DDBJ databases">
        <authorList>
            <person name="Benchimol M."/>
            <person name="Almeida L.G."/>
            <person name="Vasconcelos A.T."/>
            <person name="Perreira-Neves A."/>
            <person name="Rosa I.A."/>
            <person name="Tasca T."/>
            <person name="Bogo M.R."/>
            <person name="de Souza W."/>
        </authorList>
    </citation>
    <scope>NUCLEOTIDE SEQUENCE [LARGE SCALE GENOMIC DNA]</scope>
    <source>
        <strain evidence="9">K</strain>
    </source>
</reference>
<dbReference type="OrthoDB" id="10261055at2759"/>
<dbReference type="PANTHER" id="PTHR46017">
    <property type="entry name" value="ALPHA-MANNOSIDASE 2C1"/>
    <property type="match status" value="1"/>
</dbReference>
<dbReference type="GeneID" id="94827144"/>
<dbReference type="GO" id="GO:0004559">
    <property type="term" value="F:alpha-mannosidase activity"/>
    <property type="evidence" value="ECO:0007669"/>
    <property type="project" value="UniProtKB-EC"/>
</dbReference>
<dbReference type="Pfam" id="PF07748">
    <property type="entry name" value="Glyco_hydro_38C"/>
    <property type="match status" value="1"/>
</dbReference>
<dbReference type="InterPro" id="IPR011682">
    <property type="entry name" value="Glyco_hydro_38_C"/>
</dbReference>
<organism evidence="9 10">
    <name type="scientific">Tritrichomonas foetus</name>
    <dbReference type="NCBI Taxonomy" id="1144522"/>
    <lineage>
        <taxon>Eukaryota</taxon>
        <taxon>Metamonada</taxon>
        <taxon>Parabasalia</taxon>
        <taxon>Tritrichomonadida</taxon>
        <taxon>Tritrichomonadidae</taxon>
        <taxon>Tritrichomonas</taxon>
    </lineage>
</organism>
<dbReference type="AlphaFoldDB" id="A0A1J4KCD3"/>
<dbReference type="GO" id="GO:0030246">
    <property type="term" value="F:carbohydrate binding"/>
    <property type="evidence" value="ECO:0007669"/>
    <property type="project" value="InterPro"/>
</dbReference>
<dbReference type="SUPFAM" id="SSF74650">
    <property type="entry name" value="Galactose mutarotase-like"/>
    <property type="match status" value="1"/>
</dbReference>
<dbReference type="InterPro" id="IPR015341">
    <property type="entry name" value="Glyco_hydro_38_cen"/>
</dbReference>
<dbReference type="InterPro" id="IPR011013">
    <property type="entry name" value="Gal_mutarotase_sf_dom"/>
</dbReference>
<dbReference type="VEuPathDB" id="TrichDB:TRFO_05353"/>
<keyword evidence="6" id="KW-0326">Glycosidase</keyword>
<feature type="signal peptide" evidence="7">
    <location>
        <begin position="1"/>
        <end position="16"/>
    </location>
</feature>
<evidence type="ECO:0000313" key="10">
    <source>
        <dbReference type="Proteomes" id="UP000179807"/>
    </source>
</evidence>
<dbReference type="EMBL" id="MLAK01000705">
    <property type="protein sequence ID" value="OHT07117.1"/>
    <property type="molecule type" value="Genomic_DNA"/>
</dbReference>
<comment type="catalytic activity">
    <reaction evidence="1">
        <text>Hydrolysis of terminal, non-reducing alpha-D-mannose residues in alpha-D-mannosides.</text>
        <dbReference type="EC" id="3.2.1.24"/>
    </reaction>
</comment>
<dbReference type="Gene3D" id="1.20.1270.50">
    <property type="entry name" value="Glycoside hydrolase family 38, central domain"/>
    <property type="match status" value="1"/>
</dbReference>
<feature type="domain" description="Glycoside hydrolase family 38 central" evidence="8">
    <location>
        <begin position="567"/>
        <end position="647"/>
    </location>
</feature>
<dbReference type="SUPFAM" id="SSF88713">
    <property type="entry name" value="Glycoside hydrolase/deacetylase"/>
    <property type="match status" value="1"/>
</dbReference>
<protein>
    <recommendedName>
        <fullName evidence="3">alpha-mannosidase</fullName>
        <ecNumber evidence="3">3.2.1.24</ecNumber>
    </recommendedName>
</protein>
<dbReference type="Proteomes" id="UP000179807">
    <property type="component" value="Unassembled WGS sequence"/>
</dbReference>
<dbReference type="Pfam" id="PF17677">
    <property type="entry name" value="Glyco_hydro38C2"/>
    <property type="match status" value="1"/>
</dbReference>
<dbReference type="GO" id="GO:0009313">
    <property type="term" value="P:oligosaccharide catabolic process"/>
    <property type="evidence" value="ECO:0007669"/>
    <property type="project" value="TreeGrafter"/>
</dbReference>
<keyword evidence="4" id="KW-0479">Metal-binding</keyword>
<name>A0A1J4KCD3_9EUKA</name>
<dbReference type="GO" id="GO:0006013">
    <property type="term" value="P:mannose metabolic process"/>
    <property type="evidence" value="ECO:0007669"/>
    <property type="project" value="InterPro"/>
</dbReference>
<keyword evidence="5 9" id="KW-0378">Hydrolase</keyword>
<dbReference type="SMART" id="SM00872">
    <property type="entry name" value="Alpha-mann_mid"/>
    <property type="match status" value="1"/>
</dbReference>
<sequence>MFLIALLCLYSPLFVADPKHSIKKFQKYLELINTARTIVYQPASNTKVCNKATESHIPPLDVSPEYKWQDFDISSQNLQFNETQKDWFAFTGELNLPSIYNKDEHLVRFTFEINNNWLVNADDDDFPAGPEGRYWINGIPIGAYDSYHHGNMLDWNELGGEKKVAQMRIFTGRARASHSLSKFGISLVHRDTEAFYQRLRFLIDILNQLSDDNPDKHGLKKAVDKAVRLLDIRELHYPIDLVDIRIQGSNFDAFHKSTKAALKCLKDEVAALPRADEAYNPSISVVGYSHIDTMWQWTFNTTHFKTTNTATSMLYLMEHPPHDFENPVEWKFLATAPQHYKWMQEDAPELFKRVVEKAKNGQWDINGLMWLEPDTTLPSGEGLARQILYGVRYFAKNCGEEFKQTVLFLPDCFGFTGSLPGILRAAEVDSFVTSKISWSEYNDFPYSTFQWRGIDNSIVNCHFISTPTGSGHATTYTGTSTAQQLIGTWKNNKQNKILHTSALHTSGNGDGGGGITEEMIWNYNIYNELPQIQDVPRLKFRTIDQVLEEVREKSHDLPVWDDELYLEYHRGTLTSFEEIKRQNRQLEQHLHNVEWLMTVYNTLTNEDVSSYKSAIEPIWEDALLFHFHDCIPGSSINEGNLDAIRRGRPDLAKLRELENELAEKIASLIKPYENEGTDQEIIFNTLAHPRYVDDQYIPSGGWAPKEKTTKIIYDSDETTMFERVNDNDYSIYTINEPFIQTSIPHNKESSKIVVDASTRTVTTPFFNVTFDEKGQIISIFDTGTNYEYISAPANVFELYEDRPLSFPAWDINLYHKEMPAQPPVFQGIEFHDDYVVTEYEIPRIGKGDGEAETTTIKQIITFSATEPFIDFRTLVNWTQHDKLLKVAFPTTVRARDARYGIQFGNILRPTHNSTDRDMAKFEVHGRWADLGEYERGVALMSDTKAGFDIHEQIIRLSLLKSSMTVDRWEDFGERKFTYRVVFHNDSYSDAHIQNIHDDLITPPVITQLEKKNMRRTDISLDNNMSFVDLSDRKVILDTLKIAEDEDGFIARFYESTGSMRRVTVTFNALESSKWSDAEIVTLVETPFGGKTETITKNAGDKLSFTFTLKSFQILSLLIKRNK</sequence>
<evidence type="ECO:0000256" key="7">
    <source>
        <dbReference type="SAM" id="SignalP"/>
    </source>
</evidence>
<dbReference type="InterPro" id="IPR037094">
    <property type="entry name" value="Glyco_hydro_38_cen_sf"/>
</dbReference>
<dbReference type="InterPro" id="IPR027291">
    <property type="entry name" value="Glyco_hydro_38_N_sf"/>
</dbReference>
<dbReference type="SUPFAM" id="SSF88688">
    <property type="entry name" value="Families 57/38 glycoside transferase middle domain"/>
    <property type="match status" value="1"/>
</dbReference>
<comment type="caution">
    <text evidence="9">The sequence shown here is derived from an EMBL/GenBank/DDBJ whole genome shotgun (WGS) entry which is preliminary data.</text>
</comment>
<dbReference type="InterPro" id="IPR011330">
    <property type="entry name" value="Glyco_hydro/deAcase_b/a-brl"/>
</dbReference>
<evidence type="ECO:0000256" key="6">
    <source>
        <dbReference type="ARBA" id="ARBA00023295"/>
    </source>
</evidence>
<dbReference type="GO" id="GO:0046872">
    <property type="term" value="F:metal ion binding"/>
    <property type="evidence" value="ECO:0007669"/>
    <property type="project" value="UniProtKB-KW"/>
</dbReference>
<dbReference type="InterPro" id="IPR028995">
    <property type="entry name" value="Glyco_hydro_57/38_cen_sf"/>
</dbReference>
<gene>
    <name evidence="9" type="ORF">TRFO_05353</name>
</gene>
<evidence type="ECO:0000256" key="5">
    <source>
        <dbReference type="ARBA" id="ARBA00022801"/>
    </source>
</evidence>
<evidence type="ECO:0000256" key="1">
    <source>
        <dbReference type="ARBA" id="ARBA00000365"/>
    </source>
</evidence>
<dbReference type="CDD" id="cd10789">
    <property type="entry name" value="GH38N_AMII_ER_cytosolic"/>
    <property type="match status" value="1"/>
</dbReference>
<dbReference type="Pfam" id="PF09261">
    <property type="entry name" value="Alpha-mann_mid"/>
    <property type="match status" value="1"/>
</dbReference>
<dbReference type="Gene3D" id="3.20.110.10">
    <property type="entry name" value="Glycoside hydrolase 38, N terminal domain"/>
    <property type="match status" value="1"/>
</dbReference>